<dbReference type="PANTHER" id="PTHR12151:SF25">
    <property type="entry name" value="LINALOOL DEHYDRATASE_ISOMERASE DOMAIN-CONTAINING PROTEIN"/>
    <property type="match status" value="1"/>
</dbReference>
<evidence type="ECO:0008006" key="9">
    <source>
        <dbReference type="Google" id="ProtNLM"/>
    </source>
</evidence>
<dbReference type="OrthoDB" id="5616157at2"/>
<reference evidence="7 8" key="1">
    <citation type="submission" date="2017-07" db="EMBL/GenBank/DDBJ databases">
        <title>Leptospira spp. isolated from tropical soils.</title>
        <authorList>
            <person name="Thibeaux R."/>
            <person name="Iraola G."/>
            <person name="Ferres I."/>
            <person name="Bierque E."/>
            <person name="Girault D."/>
            <person name="Soupe-Gilbert M.-E."/>
            <person name="Picardeau M."/>
            <person name="Goarant C."/>
        </authorList>
    </citation>
    <scope>NUCLEOTIDE SEQUENCE [LARGE SCALE GENOMIC DNA]</scope>
    <source>
        <strain evidence="6 8">FH1-B-B1</strain>
        <strain evidence="5 7">FH1-B-C1</strain>
    </source>
</reference>
<feature type="disulfide bond" description="Redox-active" evidence="3">
    <location>
        <begin position="78"/>
        <end position="82"/>
    </location>
</feature>
<evidence type="ECO:0000313" key="6">
    <source>
        <dbReference type="EMBL" id="PJZ73872.1"/>
    </source>
</evidence>
<dbReference type="InterPro" id="IPR003782">
    <property type="entry name" value="SCO1/SenC"/>
</dbReference>
<dbReference type="GO" id="GO:0046872">
    <property type="term" value="F:metal ion binding"/>
    <property type="evidence" value="ECO:0007669"/>
    <property type="project" value="UniProtKB-KW"/>
</dbReference>
<name>A0A2M9ZP64_9LEPT</name>
<comment type="similarity">
    <text evidence="1">Belongs to the SCO1/2 family.</text>
</comment>
<feature type="binding site" evidence="2">
    <location>
        <position position="82"/>
    </location>
    <ligand>
        <name>Cu cation</name>
        <dbReference type="ChEBI" id="CHEBI:23378"/>
    </ligand>
</feature>
<evidence type="ECO:0000313" key="5">
    <source>
        <dbReference type="EMBL" id="PJZ70661.1"/>
    </source>
</evidence>
<organism evidence="6 8">
    <name type="scientific">Leptospira perolatii</name>
    <dbReference type="NCBI Taxonomy" id="2023191"/>
    <lineage>
        <taxon>Bacteria</taxon>
        <taxon>Pseudomonadati</taxon>
        <taxon>Spirochaetota</taxon>
        <taxon>Spirochaetia</taxon>
        <taxon>Leptospirales</taxon>
        <taxon>Leptospiraceae</taxon>
        <taxon>Leptospira</taxon>
    </lineage>
</organism>
<dbReference type="Gene3D" id="3.40.30.10">
    <property type="entry name" value="Glutaredoxin"/>
    <property type="match status" value="1"/>
</dbReference>
<keyword evidence="3" id="KW-1015">Disulfide bond</keyword>
<dbReference type="PANTHER" id="PTHR12151">
    <property type="entry name" value="ELECTRON TRANSPORT PROTIN SCO1/SENC FAMILY MEMBER"/>
    <property type="match status" value="1"/>
</dbReference>
<keyword evidence="2" id="KW-0479">Metal-binding</keyword>
<keyword evidence="4" id="KW-0812">Transmembrane</keyword>
<dbReference type="RefSeq" id="WP_100712668.1">
    <property type="nucleotide sequence ID" value="NZ_NPDY01000002.1"/>
</dbReference>
<evidence type="ECO:0000256" key="2">
    <source>
        <dbReference type="PIRSR" id="PIRSR603782-1"/>
    </source>
</evidence>
<dbReference type="AlphaFoldDB" id="A0A2M9ZP64"/>
<evidence type="ECO:0000313" key="8">
    <source>
        <dbReference type="Proteomes" id="UP000231990"/>
    </source>
</evidence>
<comment type="caution">
    <text evidence="6">The sequence shown here is derived from an EMBL/GenBank/DDBJ whole genome shotgun (WGS) entry which is preliminary data.</text>
</comment>
<evidence type="ECO:0000256" key="3">
    <source>
        <dbReference type="PIRSR" id="PIRSR603782-2"/>
    </source>
</evidence>
<gene>
    <name evidence="5" type="ORF">CH360_03770</name>
    <name evidence="6" type="ORF">CH373_06910</name>
</gene>
<dbReference type="Pfam" id="PF02630">
    <property type="entry name" value="SCO1-SenC"/>
    <property type="match status" value="1"/>
</dbReference>
<sequence length="205" mass="23086">MSQNIRMESNLWKFAFIGLVSVLPFLWAISNKPSPMVPSEKSLSQSLSRLNTKEGKEISLSQAFHGKQSLVYFGILNCKTSCPTTLNRLLKWSQSSPQEAQLVFITLDPLKDNSEQLNSYFENRKSNVIWLRPSSTTDAIQIARSFGIPILPKINGIEHPDTVVWVDSSAKIRGIFPNFNESWREASKNLAKYAFNTNSDSETGL</sequence>
<evidence type="ECO:0000313" key="7">
    <source>
        <dbReference type="Proteomes" id="UP000231962"/>
    </source>
</evidence>
<keyword evidence="4" id="KW-1133">Transmembrane helix</keyword>
<keyword evidence="4" id="KW-0472">Membrane</keyword>
<dbReference type="EMBL" id="NPDY01000002">
    <property type="protein sequence ID" value="PJZ70661.1"/>
    <property type="molecule type" value="Genomic_DNA"/>
</dbReference>
<feature type="transmembrane region" description="Helical" evidence="4">
    <location>
        <begin position="12"/>
        <end position="29"/>
    </location>
</feature>
<evidence type="ECO:0000256" key="1">
    <source>
        <dbReference type="ARBA" id="ARBA00010996"/>
    </source>
</evidence>
<evidence type="ECO:0000256" key="4">
    <source>
        <dbReference type="SAM" id="Phobius"/>
    </source>
</evidence>
<dbReference type="Proteomes" id="UP000231990">
    <property type="component" value="Unassembled WGS sequence"/>
</dbReference>
<accession>A0A2M9ZP64</accession>
<dbReference type="CDD" id="cd02968">
    <property type="entry name" value="SCO"/>
    <property type="match status" value="1"/>
</dbReference>
<proteinExistence type="inferred from homology"/>
<keyword evidence="2" id="KW-0186">Copper</keyword>
<feature type="binding site" evidence="2">
    <location>
        <position position="78"/>
    </location>
    <ligand>
        <name>Cu cation</name>
        <dbReference type="ChEBI" id="CHEBI:23378"/>
    </ligand>
</feature>
<dbReference type="SUPFAM" id="SSF52833">
    <property type="entry name" value="Thioredoxin-like"/>
    <property type="match status" value="1"/>
</dbReference>
<dbReference type="Proteomes" id="UP000231962">
    <property type="component" value="Unassembled WGS sequence"/>
</dbReference>
<keyword evidence="7" id="KW-1185">Reference proteome</keyword>
<protein>
    <recommendedName>
        <fullName evidence="9">Thioredoxin domain-containing protein</fullName>
    </recommendedName>
</protein>
<dbReference type="EMBL" id="NPDZ01000003">
    <property type="protein sequence ID" value="PJZ73872.1"/>
    <property type="molecule type" value="Genomic_DNA"/>
</dbReference>
<dbReference type="InterPro" id="IPR036249">
    <property type="entry name" value="Thioredoxin-like_sf"/>
</dbReference>